<evidence type="ECO:0000256" key="5">
    <source>
        <dbReference type="ARBA" id="ARBA00022989"/>
    </source>
</evidence>
<dbReference type="PIRSF" id="PIRSF006603">
    <property type="entry name" value="DinF"/>
    <property type="match status" value="1"/>
</dbReference>
<dbReference type="AlphaFoldDB" id="A0A5S3V303"/>
<feature type="transmembrane region" description="Helical" evidence="7">
    <location>
        <begin position="395"/>
        <end position="414"/>
    </location>
</feature>
<keyword evidence="4 7" id="KW-0812">Transmembrane</keyword>
<evidence type="ECO:0000256" key="6">
    <source>
        <dbReference type="ARBA" id="ARBA00023136"/>
    </source>
</evidence>
<evidence type="ECO:0000256" key="3">
    <source>
        <dbReference type="ARBA" id="ARBA00022475"/>
    </source>
</evidence>
<dbReference type="GO" id="GO:0042910">
    <property type="term" value="F:xenobiotic transmembrane transporter activity"/>
    <property type="evidence" value="ECO:0007669"/>
    <property type="project" value="InterPro"/>
</dbReference>
<feature type="transmembrane region" description="Helical" evidence="7">
    <location>
        <begin position="246"/>
        <end position="271"/>
    </location>
</feature>
<reference evidence="9" key="2">
    <citation type="submission" date="2019-06" db="EMBL/GenBank/DDBJ databases">
        <title>Co-occurence of chitin degradation, pigmentation and bioactivity in marine Pseudoalteromonas.</title>
        <authorList>
            <person name="Sonnenschein E.C."/>
            <person name="Bech P.K."/>
        </authorList>
    </citation>
    <scope>NUCLEOTIDE SEQUENCE [LARGE SCALE GENOMIC DNA]</scope>
    <source>
        <strain evidence="9">S3790</strain>
    </source>
</reference>
<feature type="transmembrane region" description="Helical" evidence="7">
    <location>
        <begin position="329"/>
        <end position="352"/>
    </location>
</feature>
<evidence type="ECO:0000256" key="7">
    <source>
        <dbReference type="SAM" id="Phobius"/>
    </source>
</evidence>
<comment type="caution">
    <text evidence="8">The sequence shown here is derived from an EMBL/GenBank/DDBJ whole genome shotgun (WGS) entry which is preliminary data.</text>
</comment>
<feature type="transmembrane region" description="Helical" evidence="7">
    <location>
        <begin position="30"/>
        <end position="50"/>
    </location>
</feature>
<keyword evidence="6 7" id="KW-0472">Membrane</keyword>
<proteinExistence type="predicted"/>
<dbReference type="PANTHER" id="PTHR43549:SF3">
    <property type="entry name" value="MULTIDRUG RESISTANCE PROTEIN YPNP-RELATED"/>
    <property type="match status" value="1"/>
</dbReference>
<keyword evidence="2" id="KW-0813">Transport</keyword>
<sequence length="459" mass="49362">MASVQQSDKINDILEGSIPATLKRMTIPMIFGMITLMMFNLVDTFFISMLGTEQLAAVSFTFPVTFTVISLAIGLGIGTSAVIAKALGSGNIEEARFDATVALLISAVFVFLLSIIGFLFVEPTFYLLGANDDVMPYIYDYISVWFLGSVFLITPMIGNSVLRASGDTKTPSFIMGFAGFINAILDPLLIFGVGLFPELGIKGAAIASVIAWSVAVAITLYLLGVKKRLLSVSPGRQGVIAASKKILKIGFPAAGANMLTPIAMAVMTAIVATYGPEAVAAFGVGSRIESIASLVVLALSMTLPPFISQNYGAKSYHRVKEAYRASLKFVMAFQFAVYLLLLISSGLISRTFGHEPEVIRVIELFIYIMPLSYGFQGVIILTNSSLNALHKPMNALVLSVIRLFVFYVPLAYVGSRLGGLPGLFIGAALGNLLTALVSYQWFCHSIERMHSTSLKRSMS</sequence>
<dbReference type="GO" id="GO:0005886">
    <property type="term" value="C:plasma membrane"/>
    <property type="evidence" value="ECO:0007669"/>
    <property type="project" value="UniProtKB-SubCell"/>
</dbReference>
<feature type="transmembrane region" description="Helical" evidence="7">
    <location>
        <begin position="141"/>
        <end position="162"/>
    </location>
</feature>
<reference evidence="8 9" key="1">
    <citation type="submission" date="2018-01" db="EMBL/GenBank/DDBJ databases">
        <authorList>
            <person name="Paulsen S."/>
            <person name="Gram L.K."/>
        </authorList>
    </citation>
    <scope>NUCLEOTIDE SEQUENCE [LARGE SCALE GENOMIC DNA]</scope>
    <source>
        <strain evidence="8 9">S3790</strain>
    </source>
</reference>
<dbReference type="Proteomes" id="UP000307217">
    <property type="component" value="Unassembled WGS sequence"/>
</dbReference>
<organism evidence="8 9">
    <name type="scientific">Pseudoalteromonas aurantia</name>
    <dbReference type="NCBI Taxonomy" id="43654"/>
    <lineage>
        <taxon>Bacteria</taxon>
        <taxon>Pseudomonadati</taxon>
        <taxon>Pseudomonadota</taxon>
        <taxon>Gammaproteobacteria</taxon>
        <taxon>Alteromonadales</taxon>
        <taxon>Pseudoalteromonadaceae</taxon>
        <taxon>Pseudoalteromonas</taxon>
    </lineage>
</organism>
<dbReference type="GO" id="GO:0015297">
    <property type="term" value="F:antiporter activity"/>
    <property type="evidence" value="ECO:0007669"/>
    <property type="project" value="InterPro"/>
</dbReference>
<feature type="transmembrane region" description="Helical" evidence="7">
    <location>
        <begin position="364"/>
        <end position="383"/>
    </location>
</feature>
<dbReference type="InterPro" id="IPR048279">
    <property type="entry name" value="MdtK-like"/>
</dbReference>
<dbReference type="EMBL" id="PNBX01000097">
    <property type="protein sequence ID" value="TMO65003.1"/>
    <property type="molecule type" value="Genomic_DNA"/>
</dbReference>
<feature type="transmembrane region" description="Helical" evidence="7">
    <location>
        <begin position="203"/>
        <end position="225"/>
    </location>
</feature>
<dbReference type="InterPro" id="IPR052031">
    <property type="entry name" value="Membrane_Transporter-Flippase"/>
</dbReference>
<evidence type="ECO:0000313" key="8">
    <source>
        <dbReference type="EMBL" id="TMO65003.1"/>
    </source>
</evidence>
<feature type="transmembrane region" description="Helical" evidence="7">
    <location>
        <begin position="291"/>
        <end position="308"/>
    </location>
</feature>
<evidence type="ECO:0000256" key="2">
    <source>
        <dbReference type="ARBA" id="ARBA00022448"/>
    </source>
</evidence>
<feature type="transmembrane region" description="Helical" evidence="7">
    <location>
        <begin position="420"/>
        <end position="442"/>
    </location>
</feature>
<protein>
    <submittedName>
        <fullName evidence="8">MATE family efflux transporter</fullName>
    </submittedName>
</protein>
<evidence type="ECO:0000313" key="9">
    <source>
        <dbReference type="Proteomes" id="UP000307217"/>
    </source>
</evidence>
<evidence type="ECO:0000256" key="1">
    <source>
        <dbReference type="ARBA" id="ARBA00004429"/>
    </source>
</evidence>
<dbReference type="RefSeq" id="WP_138593129.1">
    <property type="nucleotide sequence ID" value="NZ_PNBX01000097.1"/>
</dbReference>
<gene>
    <name evidence="8" type="ORF">CWC19_17840</name>
</gene>
<evidence type="ECO:0000256" key="4">
    <source>
        <dbReference type="ARBA" id="ARBA00022692"/>
    </source>
</evidence>
<accession>A0A5S3V303</accession>
<feature type="transmembrane region" description="Helical" evidence="7">
    <location>
        <begin position="62"/>
        <end position="87"/>
    </location>
</feature>
<keyword evidence="3" id="KW-1003">Cell membrane</keyword>
<dbReference type="Pfam" id="PF01554">
    <property type="entry name" value="MatE"/>
    <property type="match status" value="2"/>
</dbReference>
<dbReference type="NCBIfam" id="TIGR00797">
    <property type="entry name" value="matE"/>
    <property type="match status" value="1"/>
</dbReference>
<feature type="transmembrane region" description="Helical" evidence="7">
    <location>
        <begin position="99"/>
        <end position="121"/>
    </location>
</feature>
<dbReference type="OrthoDB" id="9806302at2"/>
<feature type="transmembrane region" description="Helical" evidence="7">
    <location>
        <begin position="174"/>
        <end position="197"/>
    </location>
</feature>
<dbReference type="InterPro" id="IPR002528">
    <property type="entry name" value="MATE_fam"/>
</dbReference>
<dbReference type="PANTHER" id="PTHR43549">
    <property type="entry name" value="MULTIDRUG RESISTANCE PROTEIN YPNP-RELATED"/>
    <property type="match status" value="1"/>
</dbReference>
<name>A0A5S3V303_9GAMM</name>
<keyword evidence="5 7" id="KW-1133">Transmembrane helix</keyword>
<comment type="subcellular location">
    <subcellularLocation>
        <location evidence="1">Cell inner membrane</location>
        <topology evidence="1">Multi-pass membrane protein</topology>
    </subcellularLocation>
</comment>